<organism evidence="1 2">
    <name type="scientific">Symbiodinium pilosum</name>
    <name type="common">Dinoflagellate</name>
    <dbReference type="NCBI Taxonomy" id="2952"/>
    <lineage>
        <taxon>Eukaryota</taxon>
        <taxon>Sar</taxon>
        <taxon>Alveolata</taxon>
        <taxon>Dinophyceae</taxon>
        <taxon>Suessiales</taxon>
        <taxon>Symbiodiniaceae</taxon>
        <taxon>Symbiodinium</taxon>
    </lineage>
</organism>
<dbReference type="Proteomes" id="UP000649617">
    <property type="component" value="Unassembled WGS sequence"/>
</dbReference>
<keyword evidence="2" id="KW-1185">Reference proteome</keyword>
<evidence type="ECO:0000313" key="2">
    <source>
        <dbReference type="Proteomes" id="UP000649617"/>
    </source>
</evidence>
<comment type="caution">
    <text evidence="1">The sequence shown here is derived from an EMBL/GenBank/DDBJ whole genome shotgun (WGS) entry which is preliminary data.</text>
</comment>
<evidence type="ECO:0000313" key="1">
    <source>
        <dbReference type="EMBL" id="CAE7637877.1"/>
    </source>
</evidence>
<reference evidence="1" key="1">
    <citation type="submission" date="2021-02" db="EMBL/GenBank/DDBJ databases">
        <authorList>
            <person name="Dougan E. K."/>
            <person name="Rhodes N."/>
            <person name="Thang M."/>
            <person name="Chan C."/>
        </authorList>
    </citation>
    <scope>NUCLEOTIDE SEQUENCE</scope>
</reference>
<gene>
    <name evidence="1" type="ORF">SPIL2461_LOCUS16849</name>
</gene>
<feature type="non-terminal residue" evidence="1">
    <location>
        <position position="1"/>
    </location>
</feature>
<dbReference type="AlphaFoldDB" id="A0A812VTR0"/>
<sequence length="121" mass="14482">SLMNLRHFVQRSFLDLRFYIYKMPVNMKHTGYMRFLPDGSLRTSMWSKGNWTLVQDDGLMLRIPRLSRRVLFAQFNYRRLAFFILQAGTLRVEWFGMHEDLVQEPFKLANANFDVWTAGQI</sequence>
<name>A0A812VTR0_SYMPI</name>
<accession>A0A812VTR0</accession>
<proteinExistence type="predicted"/>
<dbReference type="EMBL" id="CAJNIZ010042786">
    <property type="protein sequence ID" value="CAE7637877.1"/>
    <property type="molecule type" value="Genomic_DNA"/>
</dbReference>
<protein>
    <submittedName>
        <fullName evidence="1">Uncharacterized protein</fullName>
    </submittedName>
</protein>